<dbReference type="STRING" id="49390.A0A068UCW7"/>
<name>A0A068UCW7_COFCA</name>
<dbReference type="SMART" id="SM00504">
    <property type="entry name" value="Ubox"/>
    <property type="match status" value="1"/>
</dbReference>
<dbReference type="InterPro" id="IPR000225">
    <property type="entry name" value="Armadillo"/>
</dbReference>
<evidence type="ECO:0000256" key="6">
    <source>
        <dbReference type="ARBA" id="ARBA00022786"/>
    </source>
</evidence>
<dbReference type="SMART" id="SM00185">
    <property type="entry name" value="ARM"/>
    <property type="match status" value="2"/>
</dbReference>
<accession>A0A068UCW7</accession>
<dbReference type="Proteomes" id="UP000295252">
    <property type="component" value="Chromosome VIII"/>
</dbReference>
<dbReference type="PANTHER" id="PTHR23315">
    <property type="entry name" value="U BOX DOMAIN-CONTAINING"/>
    <property type="match status" value="1"/>
</dbReference>
<dbReference type="InterPro" id="IPR045210">
    <property type="entry name" value="RING-Ubox_PUB"/>
</dbReference>
<feature type="repeat" description="ARM" evidence="7">
    <location>
        <begin position="450"/>
        <end position="492"/>
    </location>
</feature>
<dbReference type="Gene3D" id="3.30.40.10">
    <property type="entry name" value="Zinc/RING finger domain, C3HC4 (zinc finger)"/>
    <property type="match status" value="1"/>
</dbReference>
<comment type="pathway">
    <text evidence="2">Protein modification; protein ubiquitination.</text>
</comment>
<feature type="region of interest" description="Disordered" evidence="8">
    <location>
        <begin position="108"/>
        <end position="129"/>
    </location>
</feature>
<dbReference type="EMBL" id="HG739106">
    <property type="protein sequence ID" value="CDP06400.1"/>
    <property type="molecule type" value="Genomic_DNA"/>
</dbReference>
<dbReference type="InterPro" id="IPR003613">
    <property type="entry name" value="Ubox_domain"/>
</dbReference>
<dbReference type="Gene3D" id="1.25.10.10">
    <property type="entry name" value="Leucine-rich Repeat Variant"/>
    <property type="match status" value="1"/>
</dbReference>
<evidence type="ECO:0000313" key="10">
    <source>
        <dbReference type="EMBL" id="CDP06400.1"/>
    </source>
</evidence>
<dbReference type="PhylomeDB" id="A0A068UCW7"/>
<reference evidence="11" key="1">
    <citation type="journal article" date="2014" name="Science">
        <title>The coffee genome provides insight into the convergent evolution of caffeine biosynthesis.</title>
        <authorList>
            <person name="Denoeud F."/>
            <person name="Carretero-Paulet L."/>
            <person name="Dereeper A."/>
            <person name="Droc G."/>
            <person name="Guyot R."/>
            <person name="Pietrella M."/>
            <person name="Zheng C."/>
            <person name="Alberti A."/>
            <person name="Anthony F."/>
            <person name="Aprea G."/>
            <person name="Aury J.M."/>
            <person name="Bento P."/>
            <person name="Bernard M."/>
            <person name="Bocs S."/>
            <person name="Campa C."/>
            <person name="Cenci A."/>
            <person name="Combes M.C."/>
            <person name="Crouzillat D."/>
            <person name="Da Silva C."/>
            <person name="Daddiego L."/>
            <person name="De Bellis F."/>
            <person name="Dussert S."/>
            <person name="Garsmeur O."/>
            <person name="Gayraud T."/>
            <person name="Guignon V."/>
            <person name="Jahn K."/>
            <person name="Jamilloux V."/>
            <person name="Joet T."/>
            <person name="Labadie K."/>
            <person name="Lan T."/>
            <person name="Leclercq J."/>
            <person name="Lepelley M."/>
            <person name="Leroy T."/>
            <person name="Li L.T."/>
            <person name="Librado P."/>
            <person name="Lopez L."/>
            <person name="Munoz A."/>
            <person name="Noel B."/>
            <person name="Pallavicini A."/>
            <person name="Perrotta G."/>
            <person name="Poncet V."/>
            <person name="Pot D."/>
            <person name="Priyono X."/>
            <person name="Rigoreau M."/>
            <person name="Rouard M."/>
            <person name="Rozas J."/>
            <person name="Tranchant-Dubreuil C."/>
            <person name="VanBuren R."/>
            <person name="Zhang Q."/>
            <person name="Andrade A.C."/>
            <person name="Argout X."/>
            <person name="Bertrand B."/>
            <person name="de Kochko A."/>
            <person name="Graziosi G."/>
            <person name="Henry R.J."/>
            <person name="Jayarama X."/>
            <person name="Ming R."/>
            <person name="Nagai C."/>
            <person name="Rounsley S."/>
            <person name="Sankoff D."/>
            <person name="Giuliano G."/>
            <person name="Albert V.A."/>
            <person name="Wincker P."/>
            <person name="Lashermes P."/>
        </authorList>
    </citation>
    <scope>NUCLEOTIDE SEQUENCE [LARGE SCALE GENOMIC DNA]</scope>
    <source>
        <strain evidence="11">cv. DH200-94</strain>
    </source>
</reference>
<dbReference type="SUPFAM" id="SSF48371">
    <property type="entry name" value="ARM repeat"/>
    <property type="match status" value="1"/>
</dbReference>
<dbReference type="SUPFAM" id="SSF57850">
    <property type="entry name" value="RING/U-box"/>
    <property type="match status" value="1"/>
</dbReference>
<keyword evidence="4" id="KW-0808">Transferase</keyword>
<dbReference type="OMA" id="VPAYKKR"/>
<gene>
    <name evidence="10" type="ORF">GSCOC_T00023230001</name>
</gene>
<evidence type="ECO:0000256" key="2">
    <source>
        <dbReference type="ARBA" id="ARBA00004906"/>
    </source>
</evidence>
<dbReference type="Pfam" id="PF04564">
    <property type="entry name" value="U-box"/>
    <property type="match status" value="1"/>
</dbReference>
<dbReference type="OrthoDB" id="629492at2759"/>
<evidence type="ECO:0000256" key="8">
    <source>
        <dbReference type="SAM" id="MobiDB-lite"/>
    </source>
</evidence>
<dbReference type="InterPro" id="IPR016024">
    <property type="entry name" value="ARM-type_fold"/>
</dbReference>
<evidence type="ECO:0000259" key="9">
    <source>
        <dbReference type="PROSITE" id="PS51698"/>
    </source>
</evidence>
<evidence type="ECO:0000256" key="1">
    <source>
        <dbReference type="ARBA" id="ARBA00000900"/>
    </source>
</evidence>
<keyword evidence="11" id="KW-1185">Reference proteome</keyword>
<sequence length="730" mass="79294">MAVSPDVFPPRKRRQPAPPPSFCSSDEKLLLQSLLLVSQEICSLRPLGFLLKRNTSSIIRKSRLLSIVFEELLRLTVFPPAALVCLEELYILLTRIKALVEDSTSTINDDDDDDDDHHHHNNNIPTSSSSSKMWLLLQHESISNSFHDLNLDLFTILDIFPSQELDLCQDVRELLALLRKHCFAEKGRAYPADSPDAHLRIQLLDMLDSIHREIIPDPSHLAHIFRSLGLADSTSCRDEIDSLQRQHHLLQLQADRAKSAADITALIGLVRYAKCVLYGASATPGRSPRATPPAHDDLNIPPDFRCPISLDLMRDPVVVSTGQTYDRTSIVAWMESGHNTCPKTGQSLTHAELIPNRALQNLIAAWCREQRIPFLPTGANPNESSSSSSCGGAPAALNKTALEATKMTVTFLLSELTASQAVEMANRVVHELRILAKADSDSRACIAEAGALPLLLKFLGSEQPSLQVNAVTTILNLSILEANKTRIMETEGVLNGVIEVLRSGATWEAKGNAAATIFSLTGVHAYRKRLGRKARVVKALVDLARDGPGGCKRDAMVAILNLAWDREAVGKLIEARVVDVVRVVMGELPEEAVTILEAVVRRGGLTAVAAAYHVVEQLAGVLREGSDTARESAAATLVNMCRKGGSEMVGALAAVAGVERVIWEVMGMGTGRGRRKAATLLRILRRWAAGLDEADETSSTSYSAVNISTSSSTRGIVLPANSPTVESLGQ</sequence>
<keyword evidence="5" id="KW-0677">Repeat</keyword>
<dbReference type="InParanoid" id="A0A068UCW7"/>
<evidence type="ECO:0000256" key="3">
    <source>
        <dbReference type="ARBA" id="ARBA00012483"/>
    </source>
</evidence>
<dbReference type="UniPathway" id="UPA00143"/>
<proteinExistence type="predicted"/>
<dbReference type="PROSITE" id="PS50176">
    <property type="entry name" value="ARM_REPEAT"/>
    <property type="match status" value="1"/>
</dbReference>
<dbReference type="PANTHER" id="PTHR23315:SF63">
    <property type="entry name" value="U-BOX DOMAIN-CONTAINING PROTEIN 16"/>
    <property type="match status" value="1"/>
</dbReference>
<keyword evidence="6" id="KW-0833">Ubl conjugation pathway</keyword>
<dbReference type="GO" id="GO:0061630">
    <property type="term" value="F:ubiquitin protein ligase activity"/>
    <property type="evidence" value="ECO:0007669"/>
    <property type="project" value="UniProtKB-EC"/>
</dbReference>
<dbReference type="PROSITE" id="PS51698">
    <property type="entry name" value="U_BOX"/>
    <property type="match status" value="1"/>
</dbReference>
<dbReference type="Pfam" id="PF25598">
    <property type="entry name" value="ARM_PUB"/>
    <property type="match status" value="1"/>
</dbReference>
<comment type="catalytic activity">
    <reaction evidence="1">
        <text>S-ubiquitinyl-[E2 ubiquitin-conjugating enzyme]-L-cysteine + [acceptor protein]-L-lysine = [E2 ubiquitin-conjugating enzyme]-L-cysteine + N(6)-ubiquitinyl-[acceptor protein]-L-lysine.</text>
        <dbReference type="EC" id="2.3.2.27"/>
    </reaction>
</comment>
<organism evidence="10 11">
    <name type="scientific">Coffea canephora</name>
    <name type="common">Robusta coffee</name>
    <dbReference type="NCBI Taxonomy" id="49390"/>
    <lineage>
        <taxon>Eukaryota</taxon>
        <taxon>Viridiplantae</taxon>
        <taxon>Streptophyta</taxon>
        <taxon>Embryophyta</taxon>
        <taxon>Tracheophyta</taxon>
        <taxon>Spermatophyta</taxon>
        <taxon>Magnoliopsida</taxon>
        <taxon>eudicotyledons</taxon>
        <taxon>Gunneridae</taxon>
        <taxon>Pentapetalae</taxon>
        <taxon>asterids</taxon>
        <taxon>lamiids</taxon>
        <taxon>Gentianales</taxon>
        <taxon>Rubiaceae</taxon>
        <taxon>Ixoroideae</taxon>
        <taxon>Gardenieae complex</taxon>
        <taxon>Bertiereae - Coffeeae clade</taxon>
        <taxon>Coffeeae</taxon>
        <taxon>Coffea</taxon>
    </lineage>
</organism>
<feature type="domain" description="U-box" evidence="9">
    <location>
        <begin position="299"/>
        <end position="373"/>
    </location>
</feature>
<evidence type="ECO:0000256" key="7">
    <source>
        <dbReference type="PROSITE-ProRule" id="PRU00259"/>
    </source>
</evidence>
<protein>
    <recommendedName>
        <fullName evidence="3">RING-type E3 ubiquitin transferase</fullName>
        <ecNumber evidence="3">2.3.2.27</ecNumber>
    </recommendedName>
</protein>
<evidence type="ECO:0000256" key="4">
    <source>
        <dbReference type="ARBA" id="ARBA00022679"/>
    </source>
</evidence>
<dbReference type="CDD" id="cd16664">
    <property type="entry name" value="RING-Ubox_PUB"/>
    <property type="match status" value="1"/>
</dbReference>
<dbReference type="InterPro" id="IPR013083">
    <property type="entry name" value="Znf_RING/FYVE/PHD"/>
</dbReference>
<feature type="region of interest" description="Disordered" evidence="8">
    <location>
        <begin position="1"/>
        <end position="21"/>
    </location>
</feature>
<dbReference type="EC" id="2.3.2.27" evidence="3"/>
<dbReference type="GO" id="GO:0016567">
    <property type="term" value="P:protein ubiquitination"/>
    <property type="evidence" value="ECO:0007669"/>
    <property type="project" value="UniProtKB-UniPathway"/>
</dbReference>
<dbReference type="InterPro" id="IPR058678">
    <property type="entry name" value="ARM_PUB"/>
</dbReference>
<evidence type="ECO:0000256" key="5">
    <source>
        <dbReference type="ARBA" id="ARBA00022737"/>
    </source>
</evidence>
<dbReference type="FunFam" id="3.30.40.10:FF:000562">
    <property type="entry name" value="RING-type E3 ubiquitin transferase"/>
    <property type="match status" value="1"/>
</dbReference>
<evidence type="ECO:0000313" key="11">
    <source>
        <dbReference type="Proteomes" id="UP000295252"/>
    </source>
</evidence>
<dbReference type="Gramene" id="CDP06400">
    <property type="protein sequence ID" value="CDP06400"/>
    <property type="gene ID" value="GSCOC_T00023230001"/>
</dbReference>
<dbReference type="FunCoup" id="A0A068UCW7">
    <property type="interactions" value="80"/>
</dbReference>
<dbReference type="AlphaFoldDB" id="A0A068UCW7"/>
<dbReference type="InterPro" id="IPR011989">
    <property type="entry name" value="ARM-like"/>
</dbReference>